<organism evidence="3 4">
    <name type="scientific">Candidatus Doudnabacteria bacterium RIFCSPHIGHO2_12_FULL_48_16</name>
    <dbReference type="NCBI Taxonomy" id="1817838"/>
    <lineage>
        <taxon>Bacteria</taxon>
        <taxon>Candidatus Doudnaibacteriota</taxon>
    </lineage>
</organism>
<proteinExistence type="predicted"/>
<evidence type="ECO:0000313" key="4">
    <source>
        <dbReference type="Proteomes" id="UP000177682"/>
    </source>
</evidence>
<dbReference type="EMBL" id="MFEY01000007">
    <property type="protein sequence ID" value="OGE90178.1"/>
    <property type="molecule type" value="Genomic_DNA"/>
</dbReference>
<dbReference type="Proteomes" id="UP000177682">
    <property type="component" value="Unassembled WGS sequence"/>
</dbReference>
<protein>
    <recommendedName>
        <fullName evidence="5">Polymerase nucleotidyl transferase domain-containing protein</fullName>
    </recommendedName>
</protein>
<sequence>MHKDLPRRDSSVGGPTETSADTKLDQRLQQAVVSTLAFFALYELPLSSRRVHELLLEQIATLPQVEQALAGLVLDQKVIQAGNLYSVKAWRSSAYQANQAVLAEKWAKIDQYFHWLAVLPFVRSVAVINSLALGTADGDSDIDFFVIAKHRRLYFVRSLIIVLFRLLGVYKTRQKIKDKFCFGFFVTPRHLNFEPLLISPADPYFMFWLASMRPVTGARYYWQLMQQNQWLTGYFPNFKPMARLSSVRRSELLVSVIKFLLETILWLPAALAEPILRRIHIRHTFKLAENNTVTSSTIANASMLKLHGYDVRAEVAQAYERLLHNLG</sequence>
<gene>
    <name evidence="3" type="ORF">A3E29_03690</name>
</gene>
<feature type="compositionally biased region" description="Basic and acidic residues" evidence="1">
    <location>
        <begin position="1"/>
        <end position="10"/>
    </location>
</feature>
<evidence type="ECO:0000256" key="1">
    <source>
        <dbReference type="SAM" id="MobiDB-lite"/>
    </source>
</evidence>
<name>A0A1F5PJR0_9BACT</name>
<evidence type="ECO:0000313" key="3">
    <source>
        <dbReference type="EMBL" id="OGE90178.1"/>
    </source>
</evidence>
<feature type="transmembrane region" description="Helical" evidence="2">
    <location>
        <begin position="112"/>
        <end position="133"/>
    </location>
</feature>
<keyword evidence="2" id="KW-0472">Membrane</keyword>
<evidence type="ECO:0000256" key="2">
    <source>
        <dbReference type="SAM" id="Phobius"/>
    </source>
</evidence>
<reference evidence="3 4" key="1">
    <citation type="journal article" date="2016" name="Nat. Commun.">
        <title>Thousands of microbial genomes shed light on interconnected biogeochemical processes in an aquifer system.</title>
        <authorList>
            <person name="Anantharaman K."/>
            <person name="Brown C.T."/>
            <person name="Hug L.A."/>
            <person name="Sharon I."/>
            <person name="Castelle C.J."/>
            <person name="Probst A.J."/>
            <person name="Thomas B.C."/>
            <person name="Singh A."/>
            <person name="Wilkins M.J."/>
            <person name="Karaoz U."/>
            <person name="Brodie E.L."/>
            <person name="Williams K.H."/>
            <person name="Hubbard S.S."/>
            <person name="Banfield J.F."/>
        </authorList>
    </citation>
    <scope>NUCLEOTIDE SEQUENCE [LARGE SCALE GENOMIC DNA]</scope>
</reference>
<keyword evidence="2" id="KW-1133">Transmembrane helix</keyword>
<dbReference type="SUPFAM" id="SSF81301">
    <property type="entry name" value="Nucleotidyltransferase"/>
    <property type="match status" value="1"/>
</dbReference>
<feature type="region of interest" description="Disordered" evidence="1">
    <location>
        <begin position="1"/>
        <end position="21"/>
    </location>
</feature>
<evidence type="ECO:0008006" key="5">
    <source>
        <dbReference type="Google" id="ProtNLM"/>
    </source>
</evidence>
<dbReference type="AlphaFoldDB" id="A0A1F5PJR0"/>
<accession>A0A1F5PJR0</accession>
<feature type="transmembrane region" description="Helical" evidence="2">
    <location>
        <begin position="153"/>
        <end position="170"/>
    </location>
</feature>
<keyword evidence="2" id="KW-0812">Transmembrane</keyword>
<dbReference type="InterPro" id="IPR043519">
    <property type="entry name" value="NT_sf"/>
</dbReference>
<comment type="caution">
    <text evidence="3">The sequence shown here is derived from an EMBL/GenBank/DDBJ whole genome shotgun (WGS) entry which is preliminary data.</text>
</comment>